<dbReference type="InterPro" id="IPR050921">
    <property type="entry name" value="T4SS_GSP_E_ATPase"/>
</dbReference>
<keyword evidence="2" id="KW-0547">Nucleotide-binding</keyword>
<dbReference type="Gene3D" id="3.30.450.90">
    <property type="match status" value="1"/>
</dbReference>
<reference evidence="4 5" key="1">
    <citation type="journal article" date="2017" name="Front. Microbiol.">
        <title>Phaeobacter piscinae sp. nov., a species of the Roseobacter group and potential aquaculture probiont.</title>
        <authorList>
            <person name="Sonnenschein E.C."/>
            <person name="Phippen C.B.W."/>
            <person name="Nielsen K.F."/>
            <person name="Mateiu R.V."/>
            <person name="Melchiorsen J."/>
            <person name="Gram L."/>
            <person name="Overmann J."/>
            <person name="Freese H.M."/>
        </authorList>
    </citation>
    <scope>NUCLEOTIDE SEQUENCE [LARGE SCALE GENOMIC DNA]</scope>
    <source>
        <strain evidence="4 5">P13</strain>
    </source>
</reference>
<dbReference type="Proteomes" id="UP000218606">
    <property type="component" value="Plasmid pP13_g"/>
</dbReference>
<dbReference type="InterPro" id="IPR014155">
    <property type="entry name" value="VirB11"/>
</dbReference>
<dbReference type="GO" id="GO:0044097">
    <property type="term" value="P:secretion by the type IV secretion system"/>
    <property type="evidence" value="ECO:0007669"/>
    <property type="project" value="InterPro"/>
</dbReference>
<dbReference type="RefSeq" id="WP_096873626.1">
    <property type="nucleotide sequence ID" value="NZ_CP010774.1"/>
</dbReference>
<protein>
    <recommendedName>
        <fullName evidence="2">Type IV secretion system protein</fullName>
    </recommendedName>
</protein>
<evidence type="ECO:0000313" key="5">
    <source>
        <dbReference type="Proteomes" id="UP000218606"/>
    </source>
</evidence>
<accession>A0AAN1LCV2</accession>
<dbReference type="Pfam" id="PF00437">
    <property type="entry name" value="T2SSE"/>
    <property type="match status" value="1"/>
</dbReference>
<dbReference type="GO" id="GO:0016887">
    <property type="term" value="F:ATP hydrolysis activity"/>
    <property type="evidence" value="ECO:0007669"/>
    <property type="project" value="InterPro"/>
</dbReference>
<comment type="function">
    <text evidence="2">Part of the Type IV secretion system.</text>
</comment>
<dbReference type="InterPro" id="IPR027417">
    <property type="entry name" value="P-loop_NTPase"/>
</dbReference>
<dbReference type="GO" id="GO:0005524">
    <property type="term" value="F:ATP binding"/>
    <property type="evidence" value="ECO:0007669"/>
    <property type="project" value="UniProtKB-UniRule"/>
</dbReference>
<dbReference type="NCBIfam" id="TIGR02788">
    <property type="entry name" value="VirB11"/>
    <property type="match status" value="1"/>
</dbReference>
<evidence type="ECO:0000256" key="1">
    <source>
        <dbReference type="ARBA" id="ARBA00006611"/>
    </source>
</evidence>
<dbReference type="Gene3D" id="3.40.50.300">
    <property type="entry name" value="P-loop containing nucleotide triphosphate hydrolases"/>
    <property type="match status" value="1"/>
</dbReference>
<proteinExistence type="inferred from homology"/>
<evidence type="ECO:0000259" key="3">
    <source>
        <dbReference type="Pfam" id="PF00437"/>
    </source>
</evidence>
<dbReference type="GO" id="GO:0005737">
    <property type="term" value="C:cytoplasm"/>
    <property type="evidence" value="ECO:0007669"/>
    <property type="project" value="UniProtKB-SubCell"/>
</dbReference>
<feature type="domain" description="Bacterial type II secretion system protein E" evidence="3">
    <location>
        <begin position="145"/>
        <end position="290"/>
    </location>
</feature>
<dbReference type="CDD" id="cd01130">
    <property type="entry name" value="VirB11-like_ATPase"/>
    <property type="match status" value="1"/>
</dbReference>
<dbReference type="AlphaFoldDB" id="A0AAN1LCV2"/>
<sequence>MNKPASHAEHGLLPLHELLISDEVNEIVVNPDGSVWVEFSSKPHMETVDVDMPPEKVKALGSHLAGETNNVLGKDNPIVSGRVFVFGQSVRIQVIVPPAIEEGLSLSIRKYVNRVVPISEVKFVRGKQVSVEDERKQILRDIDGMAQASELEDLFGLAIDHRLNILISGGTSSGKTTTARALLGRTDMNERIVTIEDAAELMPPHPNQVPLIADRIKDSVRSPAKLLESSLRMRPDRLILGEIRGVEALNFLEAINTGHPGSISTIHADSPALALERMALMVMQSGLQLTMSDVVTYASKTIDMIVQVGRINGERGILEIYLPALQPDS</sequence>
<keyword evidence="4" id="KW-0614">Plasmid</keyword>
<name>A0AAN1LCV2_9RHOB</name>
<gene>
    <name evidence="4" type="ORF">PhaeoP13_04138</name>
</gene>
<keyword evidence="2" id="KW-0067">ATP-binding</keyword>
<dbReference type="InterPro" id="IPR001482">
    <property type="entry name" value="T2SS/T4SS_dom"/>
</dbReference>
<comment type="similarity">
    <text evidence="1 2">Belongs to the GSP E family.</text>
</comment>
<dbReference type="PANTHER" id="PTHR30486">
    <property type="entry name" value="TWITCHING MOTILITY PROTEIN PILT"/>
    <property type="match status" value="1"/>
</dbReference>
<dbReference type="GO" id="GO:0043684">
    <property type="term" value="C:type IV secretion system complex"/>
    <property type="evidence" value="ECO:0007669"/>
    <property type="project" value="UniProtKB-UniRule"/>
</dbReference>
<comment type="subcellular location">
    <subcellularLocation>
        <location evidence="2">Cytoplasm</location>
    </subcellularLocation>
</comment>
<keyword evidence="2" id="KW-0963">Cytoplasm</keyword>
<dbReference type="SUPFAM" id="SSF52540">
    <property type="entry name" value="P-loop containing nucleoside triphosphate hydrolases"/>
    <property type="match status" value="1"/>
</dbReference>
<organism evidence="4 5">
    <name type="scientific">Phaeobacter piscinae</name>
    <dbReference type="NCBI Taxonomy" id="1580596"/>
    <lineage>
        <taxon>Bacteria</taxon>
        <taxon>Pseudomonadati</taxon>
        <taxon>Pseudomonadota</taxon>
        <taxon>Alphaproteobacteria</taxon>
        <taxon>Rhodobacterales</taxon>
        <taxon>Roseobacteraceae</taxon>
        <taxon>Phaeobacter</taxon>
    </lineage>
</organism>
<dbReference type="PANTHER" id="PTHR30486:SF6">
    <property type="entry name" value="TYPE IV PILUS RETRACTATION ATPASE PILT"/>
    <property type="match status" value="1"/>
</dbReference>
<evidence type="ECO:0000256" key="2">
    <source>
        <dbReference type="RuleBase" id="RU366071"/>
    </source>
</evidence>
<dbReference type="EMBL" id="CP010774">
    <property type="protein sequence ID" value="ATG46020.1"/>
    <property type="molecule type" value="Genomic_DNA"/>
</dbReference>
<geneLocation type="plasmid" evidence="5">
    <name>pp13_g</name>
</geneLocation>
<evidence type="ECO:0000313" key="4">
    <source>
        <dbReference type="EMBL" id="ATG46020.1"/>
    </source>
</evidence>